<keyword evidence="3" id="KW-0238">DNA-binding</keyword>
<dbReference type="GO" id="GO:0005829">
    <property type="term" value="C:cytosol"/>
    <property type="evidence" value="ECO:0007669"/>
    <property type="project" value="TreeGrafter"/>
</dbReference>
<dbReference type="InterPro" id="IPR018653">
    <property type="entry name" value="ScfR_C"/>
</dbReference>
<sequence>MRKTFMGVRLRRLREERGLTQVALARALDISASYLNQIEQNQRPLTVPVLLKINAVFGVDVQRFSDDDEARLIAGLRDVLADMPAGAAADAVSLAEIRELAASMPAVARALLALHRGRREAHERLEALSAHYGDERGGAAGAAHAPPMAYEEVRDFFFARHNHIAELDDAAERLAGQWRLAPGAPEAGLRQRLERAHGVRVSLPAEGLPGNGQDGAGEAMQRSFDAAARVLYLSPALRPAQRAFQMATQLAFLEVPQELQRIVDAAQLSGDAARALARIGLANYFAGALLLPYAPFLQSAEALHYDIERLEQRWGVGFETVCHRLSTLQRPGARGVPFFFIRVDRAGNISKRQSATHFHFSKIGGTCPLWNVYEAFAQPGRIVRQLARMPDGRAYLWIARTVARSAGGWGAPGKTFSVALGCDVQHAPQLVYARGLDLADPDAPVPIGMGCKVCERTACPQRAFPPMGRALEVDENRSSLVPYRAA</sequence>
<dbReference type="Pfam" id="PF06114">
    <property type="entry name" value="Peptidase_M78"/>
    <property type="match status" value="1"/>
</dbReference>
<evidence type="ECO:0000256" key="2">
    <source>
        <dbReference type="ARBA" id="ARBA00023015"/>
    </source>
</evidence>
<evidence type="ECO:0000313" key="7">
    <source>
        <dbReference type="Proteomes" id="UP000216225"/>
    </source>
</evidence>
<dbReference type="GO" id="GO:0003700">
    <property type="term" value="F:DNA-binding transcription factor activity"/>
    <property type="evidence" value="ECO:0007669"/>
    <property type="project" value="TreeGrafter"/>
</dbReference>
<protein>
    <submittedName>
        <fullName evidence="6">Helix-turn-helix domain-containing protein</fullName>
    </submittedName>
</protein>
<name>A0A420KHH6_9BURK</name>
<evidence type="ECO:0000259" key="5">
    <source>
        <dbReference type="PROSITE" id="PS50943"/>
    </source>
</evidence>
<dbReference type="InterPro" id="IPR026281">
    <property type="entry name" value="HTH_RamB"/>
</dbReference>
<dbReference type="PROSITE" id="PS50943">
    <property type="entry name" value="HTH_CROC1"/>
    <property type="match status" value="1"/>
</dbReference>
<dbReference type="SMART" id="SM00530">
    <property type="entry name" value="HTH_XRE"/>
    <property type="match status" value="1"/>
</dbReference>
<keyword evidence="2" id="KW-0805">Transcription regulation</keyword>
<dbReference type="RefSeq" id="WP_094436240.1">
    <property type="nucleotide sequence ID" value="NZ_NKDB02000001.1"/>
</dbReference>
<dbReference type="Gene3D" id="1.10.260.40">
    <property type="entry name" value="lambda repressor-like DNA-binding domains"/>
    <property type="match status" value="1"/>
</dbReference>
<dbReference type="SUPFAM" id="SSF47413">
    <property type="entry name" value="lambda repressor-like DNA-binding domains"/>
    <property type="match status" value="1"/>
</dbReference>
<gene>
    <name evidence="6" type="ORF">CE154_006605</name>
</gene>
<comment type="similarity">
    <text evidence="1">Belongs to the short-chain fatty acyl-CoA assimilation regulator (ScfR) family.</text>
</comment>
<dbReference type="Proteomes" id="UP000216225">
    <property type="component" value="Unassembled WGS sequence"/>
</dbReference>
<organism evidence="6 7">
    <name type="scientific">Alicycliphilus denitrificans</name>
    <dbReference type="NCBI Taxonomy" id="179636"/>
    <lineage>
        <taxon>Bacteria</taxon>
        <taxon>Pseudomonadati</taxon>
        <taxon>Pseudomonadota</taxon>
        <taxon>Betaproteobacteria</taxon>
        <taxon>Burkholderiales</taxon>
        <taxon>Comamonadaceae</taxon>
        <taxon>Alicycliphilus</taxon>
    </lineage>
</organism>
<dbReference type="Pfam" id="PF09856">
    <property type="entry name" value="ScfRs"/>
    <property type="match status" value="1"/>
</dbReference>
<dbReference type="PANTHER" id="PTHR46797:SF23">
    <property type="entry name" value="HTH-TYPE TRANSCRIPTIONAL REGULATOR SUTR"/>
    <property type="match status" value="1"/>
</dbReference>
<evidence type="ECO:0000313" key="6">
    <source>
        <dbReference type="EMBL" id="RKJ99402.1"/>
    </source>
</evidence>
<accession>A0A420KHH6</accession>
<dbReference type="EMBL" id="NKDB02000001">
    <property type="protein sequence ID" value="RKJ99402.1"/>
    <property type="molecule type" value="Genomic_DNA"/>
</dbReference>
<reference evidence="6 7" key="1">
    <citation type="submission" date="2018-09" db="EMBL/GenBank/DDBJ databases">
        <title>Genome comparison of Alicycliphilus sp. BQ1, a polyurethanolytic bacterium, with its closest phylogenetic relatives Alicycliphilus denitrificans BC and K601, unable to attack polyurethane.</title>
        <authorList>
            <person name="Loza-Tavera H."/>
            <person name="Lozano L."/>
            <person name="Cevallos M."/>
            <person name="Maya-Lucas O."/>
            <person name="Garcia-Mena J."/>
            <person name="Hernandez J."/>
        </authorList>
    </citation>
    <scope>NUCLEOTIDE SEQUENCE [LARGE SCALE GENOMIC DNA]</scope>
    <source>
        <strain evidence="6 7">BQ1</strain>
    </source>
</reference>
<dbReference type="InterPro" id="IPR010359">
    <property type="entry name" value="IrrE_HExxH"/>
</dbReference>
<comment type="caution">
    <text evidence="6">The sequence shown here is derived from an EMBL/GenBank/DDBJ whole genome shotgun (WGS) entry which is preliminary data.</text>
</comment>
<dbReference type="InterPro" id="IPR010982">
    <property type="entry name" value="Lambda_DNA-bd_dom_sf"/>
</dbReference>
<dbReference type="CDD" id="cd00093">
    <property type="entry name" value="HTH_XRE"/>
    <property type="match status" value="1"/>
</dbReference>
<dbReference type="PANTHER" id="PTHR46797">
    <property type="entry name" value="HTH-TYPE TRANSCRIPTIONAL REGULATOR"/>
    <property type="match status" value="1"/>
</dbReference>
<evidence type="ECO:0000256" key="1">
    <source>
        <dbReference type="ARBA" id="ARBA00007227"/>
    </source>
</evidence>
<dbReference type="InterPro" id="IPR050807">
    <property type="entry name" value="TransReg_Diox_bact_type"/>
</dbReference>
<dbReference type="InterPro" id="IPR001387">
    <property type="entry name" value="Cro/C1-type_HTH"/>
</dbReference>
<evidence type="ECO:0000256" key="3">
    <source>
        <dbReference type="ARBA" id="ARBA00023125"/>
    </source>
</evidence>
<feature type="domain" description="HTH cro/C1-type" evidence="5">
    <location>
        <begin position="10"/>
        <end position="64"/>
    </location>
</feature>
<dbReference type="PIRSF" id="PIRSF019251">
    <property type="entry name" value="Rv0465c"/>
    <property type="match status" value="1"/>
</dbReference>
<proteinExistence type="inferred from homology"/>
<dbReference type="AlphaFoldDB" id="A0A420KHH6"/>
<evidence type="ECO:0000256" key="4">
    <source>
        <dbReference type="ARBA" id="ARBA00023163"/>
    </source>
</evidence>
<dbReference type="GO" id="GO:0003677">
    <property type="term" value="F:DNA binding"/>
    <property type="evidence" value="ECO:0007669"/>
    <property type="project" value="UniProtKB-KW"/>
</dbReference>
<dbReference type="Pfam" id="PF01381">
    <property type="entry name" value="HTH_3"/>
    <property type="match status" value="1"/>
</dbReference>
<keyword evidence="4" id="KW-0804">Transcription</keyword>